<evidence type="ECO:0000313" key="1">
    <source>
        <dbReference type="EMBL" id="WUR11260.1"/>
    </source>
</evidence>
<dbReference type="Proteomes" id="UP000321323">
    <property type="component" value="Chromosome"/>
</dbReference>
<proteinExistence type="predicted"/>
<evidence type="ECO:0000313" key="2">
    <source>
        <dbReference type="Proteomes" id="UP000321323"/>
    </source>
</evidence>
<accession>A0ABZ1UEQ4</accession>
<organism evidence="1 2">
    <name type="scientific">[Empedobacter] haloabium</name>
    <dbReference type="NCBI Taxonomy" id="592317"/>
    <lineage>
        <taxon>Bacteria</taxon>
        <taxon>Pseudomonadati</taxon>
        <taxon>Pseudomonadota</taxon>
        <taxon>Betaproteobacteria</taxon>
        <taxon>Burkholderiales</taxon>
        <taxon>Oxalobacteraceae</taxon>
        <taxon>Telluria group</taxon>
        <taxon>Telluria group incertae sedis</taxon>
    </lineage>
</organism>
<gene>
    <name evidence="1" type="ORF">E7V67_016235</name>
</gene>
<reference evidence="1 2" key="1">
    <citation type="journal article" date="2019" name="Int. J. Syst. Evol. Microbiol.">
        <title>The Draft Whole-Genome Sequence of the Antibiotic Producer Empedobacter haloabium ATCC 31962 Provides Indications for Its Taxonomic Reclassification.</title>
        <authorList>
            <person name="Miess H."/>
            <person name="Arlt P."/>
            <person name="Apel A.K."/>
            <person name="Weber T."/>
            <person name="Nieselt K."/>
            <person name="Hanssen F."/>
            <person name="Czemmel S."/>
            <person name="Nahnsen S."/>
            <person name="Gross H."/>
        </authorList>
    </citation>
    <scope>NUCLEOTIDE SEQUENCE [LARGE SCALE GENOMIC DNA]</scope>
    <source>
        <strain evidence="1 2">ATCC 31962</strain>
    </source>
</reference>
<sequence length="130" mass="13786">MIYPRCGPDRGGAPRPPTGILAGAVLLSPACFGQQSNAKDVDLPAVGYKAEVRSAVSAPGAQLSAAEESSSVSLKLSSKPYTSVAPRIDQPGYASWLTWSLTADAPLKKTEERHDLLHLWTNNKVGDKII</sequence>
<name>A0ABZ1UEQ4_9BURK</name>
<keyword evidence="2" id="KW-1185">Reference proteome</keyword>
<protein>
    <submittedName>
        <fullName evidence="1">Uncharacterized protein</fullName>
    </submittedName>
</protein>
<dbReference type="EMBL" id="CP136508">
    <property type="protein sequence ID" value="WUR11260.1"/>
    <property type="molecule type" value="Genomic_DNA"/>
</dbReference>